<feature type="domain" description="Nrap protein" evidence="7">
    <location>
        <begin position="206"/>
        <end position="339"/>
    </location>
</feature>
<name>A0A8S9NT05_BRACR</name>
<evidence type="ECO:0000256" key="3">
    <source>
        <dbReference type="ARBA" id="ARBA00022884"/>
    </source>
</evidence>
<dbReference type="InterPro" id="IPR035367">
    <property type="entry name" value="Nrap_D2"/>
</dbReference>
<dbReference type="GO" id="GO:0003723">
    <property type="term" value="F:RNA binding"/>
    <property type="evidence" value="ECO:0007669"/>
    <property type="project" value="UniProtKB-KW"/>
</dbReference>
<dbReference type="Pfam" id="PF17405">
    <property type="entry name" value="Nrap_D4"/>
    <property type="match status" value="1"/>
</dbReference>
<keyword evidence="3 5" id="KW-0694">RNA-binding</keyword>
<dbReference type="InterPro" id="IPR035370">
    <property type="entry name" value="Nrap_D5"/>
</dbReference>
<feature type="domain" description="Nrap protein" evidence="12">
    <location>
        <begin position="1013"/>
        <end position="1148"/>
    </location>
</feature>
<evidence type="ECO:0000259" key="10">
    <source>
        <dbReference type="Pfam" id="PF17405"/>
    </source>
</evidence>
<dbReference type="GO" id="GO:0032545">
    <property type="term" value="C:CURI complex"/>
    <property type="evidence" value="ECO:0007669"/>
    <property type="project" value="TreeGrafter"/>
</dbReference>
<evidence type="ECO:0008006" key="15">
    <source>
        <dbReference type="Google" id="ProtNLM"/>
    </source>
</evidence>
<accession>A0A8S9NT05</accession>
<dbReference type="InterPro" id="IPR035082">
    <property type="entry name" value="Nrap_D1"/>
</dbReference>
<evidence type="ECO:0000259" key="9">
    <source>
        <dbReference type="Pfam" id="PF17404"/>
    </source>
</evidence>
<evidence type="ECO:0000256" key="5">
    <source>
        <dbReference type="RuleBase" id="RU364032"/>
    </source>
</evidence>
<sequence>MFIEAIASLSVDCRRFDRDCHGFRVVIIQLPALVLIVDEFYFGMLVFERKVEHSSPEVVHVTSLVLGSGRVVLGLSLSSSSSSSSLQTQNPNFSRTIFLKLIDVENPVNMEVDTVTDSRIQKFNSLLKDIRIDYDSLSKPVDSFVSSIREAIDAIPEGFKVTSELAPSFVRDIGADKVEFTFKKPNGFNLCGSYSTRCMAKPDASVDLLLHLPKECFYEKDYMNHRYHAKRCLYLCVLKKHLLASSSVEKVEWSTLQNEARKPVLVVFPVKKVDNFPGFSIRIIPSATSLFDVAKLSMSRNNVRSVTADGVAQPTPTYNSSILEDMFLEENSELLKKTFSVWKELGDALILLKIWARQRSSIYVHDCLNGFLISVILSYLATHGKINKSLNALDIFRVTLDFIATSKLWERGLFFPPQSESPVSKEEKLQFKELFPVVICDSSTLMNLAFRMTSVGFHELRDEASSTLKCMKLRDGGFEEAFMTKIDYPVKYDHCIRLHLKGKTAMSTSGFCLDKEYWRTYEQKVHSLLEQGLGDRAKSIRVVWRNTNQDSYVESGLSVLDREPLFIGISISSIENAFRTVDIGPDAENKTEALKFRKFWGEKSELRRFKDGRIAESTVWGTQQWTRHLIIKQIVEYILKRHLSLSSDDIVQLVDQLDFSLIYGDKDPISTSGNLLEAFEVFSKCLRGIKGIPLKVSSVQPLDSALRLTSVFPPEPHPLAYGKIDAQRLQRVIPSCIPTMEVMIQLEGSGNWPMDDLAIEKTKTAFLIQIAENLQTIKGIRSTATENNVDVFMRGYAFRLRILHERGLSLVKREIGPDLVKHVSSADKMLFIRSQHASMINGLHGRFPIYASVARLAKRWVSAHLFSGCLAEEAIELLVAHVFLTPLPLGVPSSRINGFLRFLRLLADYDWMFYPLIVDINNDFGRNDEKEINDNFMSSRKGYEEDKQNISSAMFLAAPYDKASEAWTSLSPNLSELKRLVAYARSSANVLSKLVLQEHNDSVQWECLFRTPLNNYDAVVLLHREKIPYPHHLLFPSELNQGKHVARGKASKAFNPFLLPGDLKRSPEELKKKLMVDFEPTKCFMSGLQEEFGTLKAWYDHIGGDAIGLTWTKHNSKKRERDEEEVEINPIEMLKAVGEMGKGLVRDIYLLKSPRFL</sequence>
<feature type="domain" description="Nrap protein" evidence="11">
    <location>
        <begin position="847"/>
        <end position="1010"/>
    </location>
</feature>
<keyword evidence="6" id="KW-1133">Transmembrane helix</keyword>
<dbReference type="Pfam" id="PF17403">
    <property type="entry name" value="Nrap_D2"/>
    <property type="match status" value="1"/>
</dbReference>
<dbReference type="Proteomes" id="UP000712600">
    <property type="component" value="Unassembled WGS sequence"/>
</dbReference>
<protein>
    <recommendedName>
        <fullName evidence="15">Nucleolar protein 6</fullName>
    </recommendedName>
</protein>
<comment type="similarity">
    <text evidence="2 5">Belongs to the NRAP family.</text>
</comment>
<evidence type="ECO:0000259" key="12">
    <source>
        <dbReference type="Pfam" id="PF17407"/>
    </source>
</evidence>
<proteinExistence type="inferred from homology"/>
<dbReference type="GO" id="GO:0034456">
    <property type="term" value="C:UTP-C complex"/>
    <property type="evidence" value="ECO:0007669"/>
    <property type="project" value="TreeGrafter"/>
</dbReference>
<evidence type="ECO:0000313" key="13">
    <source>
        <dbReference type="EMBL" id="KAF3508114.1"/>
    </source>
</evidence>
<feature type="domain" description="Nrap protein" evidence="8">
    <location>
        <begin position="345"/>
        <end position="485"/>
    </location>
</feature>
<evidence type="ECO:0000259" key="7">
    <source>
        <dbReference type="Pfam" id="PF03813"/>
    </source>
</evidence>
<dbReference type="Pfam" id="PF17404">
    <property type="entry name" value="Nrap_D3"/>
    <property type="match status" value="1"/>
</dbReference>
<dbReference type="Gene3D" id="1.10.1410.10">
    <property type="match status" value="1"/>
</dbReference>
<evidence type="ECO:0000256" key="6">
    <source>
        <dbReference type="SAM" id="Phobius"/>
    </source>
</evidence>
<evidence type="ECO:0000256" key="2">
    <source>
        <dbReference type="ARBA" id="ARBA00006674"/>
    </source>
</evidence>
<organism evidence="13 14">
    <name type="scientific">Brassica cretica</name>
    <name type="common">Mustard</name>
    <dbReference type="NCBI Taxonomy" id="69181"/>
    <lineage>
        <taxon>Eukaryota</taxon>
        <taxon>Viridiplantae</taxon>
        <taxon>Streptophyta</taxon>
        <taxon>Embryophyta</taxon>
        <taxon>Tracheophyta</taxon>
        <taxon>Spermatophyta</taxon>
        <taxon>Magnoliopsida</taxon>
        <taxon>eudicotyledons</taxon>
        <taxon>Gunneridae</taxon>
        <taxon>Pentapetalae</taxon>
        <taxon>rosids</taxon>
        <taxon>malvids</taxon>
        <taxon>Brassicales</taxon>
        <taxon>Brassicaceae</taxon>
        <taxon>Brassiceae</taxon>
        <taxon>Brassica</taxon>
    </lineage>
</organism>
<dbReference type="PANTHER" id="PTHR17972:SF0">
    <property type="entry name" value="NUCLEOLAR PROTEIN 6"/>
    <property type="match status" value="1"/>
</dbReference>
<dbReference type="GO" id="GO:0006364">
    <property type="term" value="P:rRNA processing"/>
    <property type="evidence" value="ECO:0007669"/>
    <property type="project" value="TreeGrafter"/>
</dbReference>
<dbReference type="Pfam" id="PF17407">
    <property type="entry name" value="Nrap_D6"/>
    <property type="match status" value="1"/>
</dbReference>
<dbReference type="Pfam" id="PF17406">
    <property type="entry name" value="Nrap_D5"/>
    <property type="match status" value="1"/>
</dbReference>
<comment type="caution">
    <text evidence="13">The sequence shown here is derived from an EMBL/GenBank/DDBJ whole genome shotgun (WGS) entry which is preliminary data.</text>
</comment>
<gene>
    <name evidence="13" type="ORF">F2Q69_00008903</name>
</gene>
<evidence type="ECO:0000313" key="14">
    <source>
        <dbReference type="Proteomes" id="UP000712600"/>
    </source>
</evidence>
<dbReference type="GO" id="GO:0006409">
    <property type="term" value="P:tRNA export from nucleus"/>
    <property type="evidence" value="ECO:0007669"/>
    <property type="project" value="TreeGrafter"/>
</dbReference>
<dbReference type="InterPro" id="IPR005554">
    <property type="entry name" value="NOL6/Upt22"/>
</dbReference>
<evidence type="ECO:0000256" key="4">
    <source>
        <dbReference type="ARBA" id="ARBA00023242"/>
    </source>
</evidence>
<dbReference type="InterPro" id="IPR035368">
    <property type="entry name" value="Nrap_D3"/>
</dbReference>
<dbReference type="GO" id="GO:0032040">
    <property type="term" value="C:small-subunit processome"/>
    <property type="evidence" value="ECO:0007669"/>
    <property type="project" value="TreeGrafter"/>
</dbReference>
<dbReference type="Pfam" id="PF03813">
    <property type="entry name" value="Nrap"/>
    <property type="match status" value="1"/>
</dbReference>
<dbReference type="EMBL" id="QGKX02001521">
    <property type="protein sequence ID" value="KAF3508114.1"/>
    <property type="molecule type" value="Genomic_DNA"/>
</dbReference>
<keyword evidence="6" id="KW-0812">Transmembrane</keyword>
<dbReference type="PANTHER" id="PTHR17972">
    <property type="entry name" value="NUCLEOLAR RNA-ASSOCIATED PROTEIN"/>
    <property type="match status" value="1"/>
</dbReference>
<keyword evidence="4 5" id="KW-0539">Nucleus</keyword>
<evidence type="ECO:0000259" key="11">
    <source>
        <dbReference type="Pfam" id="PF17406"/>
    </source>
</evidence>
<feature type="domain" description="Nrap protein" evidence="10">
    <location>
        <begin position="666"/>
        <end position="844"/>
    </location>
</feature>
<feature type="transmembrane region" description="Helical" evidence="6">
    <location>
        <begin position="25"/>
        <end position="46"/>
    </location>
</feature>
<dbReference type="AlphaFoldDB" id="A0A8S9NT05"/>
<keyword evidence="6" id="KW-0472">Membrane</keyword>
<dbReference type="InterPro" id="IPR035371">
    <property type="entry name" value="Nrap_D6"/>
</dbReference>
<evidence type="ECO:0000259" key="8">
    <source>
        <dbReference type="Pfam" id="PF17403"/>
    </source>
</evidence>
<feature type="domain" description="Nrap protein" evidence="9">
    <location>
        <begin position="490"/>
        <end position="644"/>
    </location>
</feature>
<comment type="subcellular location">
    <subcellularLocation>
        <location evidence="1 5">Nucleus</location>
        <location evidence="1 5">Nucleolus</location>
    </subcellularLocation>
</comment>
<evidence type="ECO:0000256" key="1">
    <source>
        <dbReference type="ARBA" id="ARBA00004604"/>
    </source>
</evidence>
<dbReference type="InterPro" id="IPR035369">
    <property type="entry name" value="Nrap_D4"/>
</dbReference>
<reference evidence="13" key="1">
    <citation type="submission" date="2019-12" db="EMBL/GenBank/DDBJ databases">
        <title>Genome sequencing and annotation of Brassica cretica.</title>
        <authorList>
            <person name="Studholme D.J."/>
            <person name="Sarris P."/>
        </authorList>
    </citation>
    <scope>NUCLEOTIDE SEQUENCE</scope>
    <source>
        <strain evidence="13">PFS-109/04</strain>
        <tissue evidence="13">Leaf</tissue>
    </source>
</reference>